<dbReference type="EMBL" id="WTYE01000001">
    <property type="protein sequence ID" value="MXP30318.1"/>
    <property type="molecule type" value="Genomic_DNA"/>
</dbReference>
<organism evidence="2 4">
    <name type="scientific">Parerythrobacter jejuensis</name>
    <dbReference type="NCBI Taxonomy" id="795812"/>
    <lineage>
        <taxon>Bacteria</taxon>
        <taxon>Pseudomonadati</taxon>
        <taxon>Pseudomonadota</taxon>
        <taxon>Alphaproteobacteria</taxon>
        <taxon>Sphingomonadales</taxon>
        <taxon>Erythrobacteraceae</taxon>
        <taxon>Parerythrobacter</taxon>
    </lineage>
</organism>
<sequence>MKWLFLPAGSLFLAACQAGVDGDGSPGTSPDGFTGIADDEVIIFGGTEPFWGGEVTGDTLIYTTPENIDGDTIAVERFIGQGGISFAGTYGEARFDLAITPGECSDGMSDRTYPYTATLQVGEETREGCAHTDRQPFSGPQNP</sequence>
<dbReference type="RefSeq" id="WP_160777878.1">
    <property type="nucleotide sequence ID" value="NZ_BAAAZF010000001.1"/>
</dbReference>
<dbReference type="Proteomes" id="UP000446786">
    <property type="component" value="Unassembled WGS sequence"/>
</dbReference>
<dbReference type="AlphaFoldDB" id="A0A845ATZ8"/>
<dbReference type="EMBL" id="WTYE01000001">
    <property type="protein sequence ID" value="MXP33078.1"/>
    <property type="molecule type" value="Genomic_DNA"/>
</dbReference>
<comment type="caution">
    <text evidence="2">The sequence shown here is derived from an EMBL/GenBank/DDBJ whole genome shotgun (WGS) entry which is preliminary data.</text>
</comment>
<proteinExistence type="predicted"/>
<evidence type="ECO:0000313" key="2">
    <source>
        <dbReference type="EMBL" id="MXP30318.1"/>
    </source>
</evidence>
<reference evidence="2 4" key="1">
    <citation type="submission" date="2019-12" db="EMBL/GenBank/DDBJ databases">
        <title>Genomic-based taxomic classification of the family Erythrobacteraceae.</title>
        <authorList>
            <person name="Xu L."/>
        </authorList>
    </citation>
    <scope>NUCLEOTIDE SEQUENCE [LARGE SCALE GENOMIC DNA]</scope>
    <source>
        <strain evidence="2 4">JCM 16677</strain>
    </source>
</reference>
<name>A0A845ATZ8_9SPHN</name>
<evidence type="ECO:0000313" key="3">
    <source>
        <dbReference type="EMBL" id="MXP33078.1"/>
    </source>
</evidence>
<accession>A0A845ATZ8</accession>
<dbReference type="OrthoDB" id="5489750at2"/>
<evidence type="ECO:0000313" key="4">
    <source>
        <dbReference type="Proteomes" id="UP000446786"/>
    </source>
</evidence>
<dbReference type="PROSITE" id="PS51257">
    <property type="entry name" value="PROKAR_LIPOPROTEIN"/>
    <property type="match status" value="1"/>
</dbReference>
<keyword evidence="4" id="KW-1185">Reference proteome</keyword>
<gene>
    <name evidence="2" type="ORF">GRI94_00610</name>
    <name evidence="3" type="ORF">GRI94_14700</name>
</gene>
<feature type="compositionally biased region" description="Basic and acidic residues" evidence="1">
    <location>
        <begin position="123"/>
        <end position="134"/>
    </location>
</feature>
<evidence type="ECO:0000256" key="1">
    <source>
        <dbReference type="SAM" id="MobiDB-lite"/>
    </source>
</evidence>
<protein>
    <recommendedName>
        <fullName evidence="5">Lipoprotein</fullName>
    </recommendedName>
</protein>
<evidence type="ECO:0008006" key="5">
    <source>
        <dbReference type="Google" id="ProtNLM"/>
    </source>
</evidence>
<feature type="region of interest" description="Disordered" evidence="1">
    <location>
        <begin position="123"/>
        <end position="143"/>
    </location>
</feature>